<dbReference type="Proteomes" id="UP000239589">
    <property type="component" value="Unassembled WGS sequence"/>
</dbReference>
<dbReference type="FunFam" id="3.40.50.720:FF:000047">
    <property type="entry name" value="NADP-dependent L-serine/L-allo-threonine dehydrogenase"/>
    <property type="match status" value="1"/>
</dbReference>
<evidence type="ECO:0000313" key="4">
    <source>
        <dbReference type="EMBL" id="PPJ63266.1"/>
    </source>
</evidence>
<proteinExistence type="inferred from homology"/>
<evidence type="ECO:0000256" key="3">
    <source>
        <dbReference type="RuleBase" id="RU000363"/>
    </source>
</evidence>
<dbReference type="PANTHER" id="PTHR42901">
    <property type="entry name" value="ALCOHOL DEHYDROGENASE"/>
    <property type="match status" value="1"/>
</dbReference>
<comment type="caution">
    <text evidence="4">The sequence shown here is derived from an EMBL/GenBank/DDBJ whole genome shotgun (WGS) entry which is preliminary data.</text>
</comment>
<keyword evidence="2" id="KW-0560">Oxidoreductase</keyword>
<evidence type="ECO:0000313" key="5">
    <source>
        <dbReference type="Proteomes" id="UP000239589"/>
    </source>
</evidence>
<dbReference type="RefSeq" id="WP_104387909.1">
    <property type="nucleotide sequence ID" value="NZ_PGEM01000076.1"/>
</dbReference>
<dbReference type="PANTHER" id="PTHR42901:SF1">
    <property type="entry name" value="ALCOHOL DEHYDROGENASE"/>
    <property type="match status" value="1"/>
</dbReference>
<dbReference type="AlphaFoldDB" id="A0A2S6CU55"/>
<dbReference type="EMBL" id="PGEM01000076">
    <property type="protein sequence ID" value="PPJ63266.1"/>
    <property type="molecule type" value="Genomic_DNA"/>
</dbReference>
<accession>A0A2S6CU55</accession>
<evidence type="ECO:0000256" key="2">
    <source>
        <dbReference type="ARBA" id="ARBA00023002"/>
    </source>
</evidence>
<dbReference type="GO" id="GO:0016616">
    <property type="term" value="F:oxidoreductase activity, acting on the CH-OH group of donors, NAD or NADP as acceptor"/>
    <property type="evidence" value="ECO:0007669"/>
    <property type="project" value="UniProtKB-ARBA"/>
</dbReference>
<organism evidence="4 5">
    <name type="scientific">Cuspidothrix issatschenkoi CHARLIE-1</name>
    <dbReference type="NCBI Taxonomy" id="2052836"/>
    <lineage>
        <taxon>Bacteria</taxon>
        <taxon>Bacillati</taxon>
        <taxon>Cyanobacteriota</taxon>
        <taxon>Cyanophyceae</taxon>
        <taxon>Nostocales</taxon>
        <taxon>Aphanizomenonaceae</taxon>
        <taxon>Cuspidothrix</taxon>
    </lineage>
</organism>
<dbReference type="CDD" id="cd05346">
    <property type="entry name" value="SDR_c5"/>
    <property type="match status" value="1"/>
</dbReference>
<evidence type="ECO:0000256" key="1">
    <source>
        <dbReference type="ARBA" id="ARBA00006484"/>
    </source>
</evidence>
<name>A0A2S6CU55_9CYAN</name>
<keyword evidence="5" id="KW-1185">Reference proteome</keyword>
<dbReference type="InterPro" id="IPR002347">
    <property type="entry name" value="SDR_fam"/>
</dbReference>
<dbReference type="OrthoDB" id="9775296at2"/>
<dbReference type="Gene3D" id="3.40.50.720">
    <property type="entry name" value="NAD(P)-binding Rossmann-like Domain"/>
    <property type="match status" value="1"/>
</dbReference>
<dbReference type="PRINTS" id="PR00080">
    <property type="entry name" value="SDRFAMILY"/>
</dbReference>
<comment type="similarity">
    <text evidence="1 3">Belongs to the short-chain dehydrogenases/reductases (SDR) family.</text>
</comment>
<dbReference type="PRINTS" id="PR00081">
    <property type="entry name" value="GDHRDH"/>
</dbReference>
<gene>
    <name evidence="4" type="ORF">CUN59_11165</name>
</gene>
<reference evidence="4 5" key="1">
    <citation type="submission" date="2018-02" db="EMBL/GenBank/DDBJ databases">
        <title>Discovery of a pederin family compound in a non-symbiotic bloom-forming cyanobacterium.</title>
        <authorList>
            <person name="Kust A."/>
            <person name="Mares J."/>
            <person name="Jokela J."/>
            <person name="Urajova P."/>
            <person name="Hajek J."/>
            <person name="Saurav K."/>
            <person name="Voracova K."/>
            <person name="Fewer D.P."/>
            <person name="Haapaniemi E."/>
            <person name="Permi P."/>
            <person name="Rehakova K."/>
            <person name="Sivonen K."/>
            <person name="Hrouzek P."/>
        </authorList>
    </citation>
    <scope>NUCLEOTIDE SEQUENCE [LARGE SCALE GENOMIC DNA]</scope>
    <source>
        <strain evidence="4 5">CHARLIE-1</strain>
    </source>
</reference>
<dbReference type="InterPro" id="IPR036291">
    <property type="entry name" value="NAD(P)-bd_dom_sf"/>
</dbReference>
<dbReference type="SUPFAM" id="SSF51735">
    <property type="entry name" value="NAD(P)-binding Rossmann-fold domains"/>
    <property type="match status" value="1"/>
</dbReference>
<sequence>MQNQIVFITGASSGIGAACAKIFADAGAKLILAARRWERLQEVANSLDIPSDKIHLLPLDVCDRLAVESAINNLPSPWCNIDILINNAGLSRGLDKLYQGDFQDWEEMIDTNIKGLLYLTRYVVPGMVSRNSGHVINIGSIAGHQTYPGGNVYCGTKAAVRAISEGLKQDLLGTPVRVTSVDPGMVETEFSEVRFHGDTERAKKVYEGVKPLTPDDVADVIFFCATRASHVNINEVVLMPVDQASATLVNRRK</sequence>
<protein>
    <submittedName>
        <fullName evidence="4">NAD(P)-dependent oxidoreductase</fullName>
    </submittedName>
</protein>
<dbReference type="Pfam" id="PF00106">
    <property type="entry name" value="adh_short"/>
    <property type="match status" value="1"/>
</dbReference>